<evidence type="ECO:0000259" key="1">
    <source>
        <dbReference type="Pfam" id="PF02872"/>
    </source>
</evidence>
<organism evidence="2 3">
    <name type="scientific">Roseovarius tolerans</name>
    <dbReference type="NCBI Taxonomy" id="74031"/>
    <lineage>
        <taxon>Bacteria</taxon>
        <taxon>Pseudomonadati</taxon>
        <taxon>Pseudomonadota</taxon>
        <taxon>Alphaproteobacteria</taxon>
        <taxon>Rhodobacterales</taxon>
        <taxon>Roseobacteraceae</taxon>
        <taxon>Roseovarius</taxon>
    </lineage>
</organism>
<dbReference type="GO" id="GO:0030288">
    <property type="term" value="C:outer membrane-bounded periplasmic space"/>
    <property type="evidence" value="ECO:0007669"/>
    <property type="project" value="TreeGrafter"/>
</dbReference>
<keyword evidence="3" id="KW-1185">Reference proteome</keyword>
<dbReference type="GO" id="GO:0009166">
    <property type="term" value="P:nucleotide catabolic process"/>
    <property type="evidence" value="ECO:0007669"/>
    <property type="project" value="InterPro"/>
</dbReference>
<proteinExistence type="predicted"/>
<dbReference type="PANTHER" id="PTHR11575:SF24">
    <property type="entry name" value="5'-NUCLEOTIDASE"/>
    <property type="match status" value="1"/>
</dbReference>
<dbReference type="AlphaFoldDB" id="A0A0L6CTE4"/>
<dbReference type="Pfam" id="PF02872">
    <property type="entry name" value="5_nucleotid_C"/>
    <property type="match status" value="1"/>
</dbReference>
<dbReference type="InterPro" id="IPR036907">
    <property type="entry name" value="5'-Nucleotdase_C_sf"/>
</dbReference>
<dbReference type="GO" id="GO:0008768">
    <property type="term" value="F:UDP-sugar diphosphatase activity"/>
    <property type="evidence" value="ECO:0007669"/>
    <property type="project" value="TreeGrafter"/>
</dbReference>
<accession>A0A0L6CTE4</accession>
<dbReference type="PATRIC" id="fig|74031.6.peg.2470"/>
<feature type="domain" description="5'-Nucleotidase C-terminal" evidence="1">
    <location>
        <begin position="308"/>
        <end position="439"/>
    </location>
</feature>
<dbReference type="PANTHER" id="PTHR11575">
    <property type="entry name" value="5'-NUCLEOTIDASE-RELATED"/>
    <property type="match status" value="1"/>
</dbReference>
<dbReference type="Gene3D" id="3.60.21.10">
    <property type="match status" value="1"/>
</dbReference>
<sequence>MQVVAQRALAAFLPSVEGREISVTEDGALIEWLGATFPYLTSNIDFSGDGNLSGLASADLLRLDEITAGATGDILADLAALVNTPSIAPATIIEENGELIGIVGATTQIIETISSTGGTDEITGGANNMAALAAVIQPQIDAMVAAGANKIILTSHLQQIALEKELAGLLNGVDIIIAGGSNTLQADAQDRLRDGDEAAEGYPFLTTDAGGNDVAIVSTDGEYSYLGRLVVEFDEDGNLIAESIDETVSGTFATDEQGVLDVTGAATLDEAINGSLKADIVEDLTSAVQTIVDAADAIAFGNHDVFLDGRRETVRTEESNLGNLTADANLDAARGADAAVMVSFKNGGGIRVEIGSATNEGTDEGDGILSQLDVQNSLRFNNGLVTASVSKEGFLMLLEHGVADTDTEAGNTPGRFFQIGCFRVTFDEAGSAQELVTDETGDYVVDPATDMPEVAVAGDRIKTVAVIDPETGDDMVIFRDGAFTADAPDTINMVTLDRSQIPSDFDVYECEDFGPATKVLPTLKRYADSDTRIIYCDDDRVYDKNWVHNLVTASGRTPDRAICDECVSINSILYRYHYPRKDLRYKMKKALSLGKFRPYHTDKWKDADIAQGFGGVLVRPSFFTDMVFSIPAVLWSVDDIWLSGNMASNGTRIRWSGRSREEKSVPIFVDGHDLGRFPESLNLSECDGFGRLSADYYAVRYFQENFGTWREKNRASKHPAFNTFHMLARESNSGSRMG</sequence>
<dbReference type="SUPFAM" id="SSF55816">
    <property type="entry name" value="5'-nucleotidase (syn. UDP-sugar hydrolase), C-terminal domain"/>
    <property type="match status" value="1"/>
</dbReference>
<dbReference type="Gene3D" id="3.90.780.10">
    <property type="entry name" value="5'-Nucleotidase, C-terminal domain"/>
    <property type="match status" value="1"/>
</dbReference>
<gene>
    <name evidence="2" type="primary">yfkN_2</name>
    <name evidence="2" type="ORF">ROTO_24180</name>
</gene>
<dbReference type="Proteomes" id="UP000037046">
    <property type="component" value="Unassembled WGS sequence"/>
</dbReference>
<dbReference type="GO" id="GO:0008253">
    <property type="term" value="F:5'-nucleotidase activity"/>
    <property type="evidence" value="ECO:0007669"/>
    <property type="project" value="TreeGrafter"/>
</dbReference>
<dbReference type="SUPFAM" id="SSF56300">
    <property type="entry name" value="Metallo-dependent phosphatases"/>
    <property type="match status" value="1"/>
</dbReference>
<dbReference type="EMBL" id="LGVV01000033">
    <property type="protein sequence ID" value="KNX41042.1"/>
    <property type="molecule type" value="Genomic_DNA"/>
</dbReference>
<protein>
    <submittedName>
        <fullName evidence="2">Trifunctional nucleotide phosphoesterase protein YfkN</fullName>
    </submittedName>
</protein>
<dbReference type="InterPro" id="IPR008334">
    <property type="entry name" value="5'-Nucleotdase_C"/>
</dbReference>
<dbReference type="InterPro" id="IPR029052">
    <property type="entry name" value="Metallo-depent_PP-like"/>
</dbReference>
<dbReference type="InterPro" id="IPR006179">
    <property type="entry name" value="5_nucleotidase/apyrase"/>
</dbReference>
<comment type="caution">
    <text evidence="2">The sequence shown here is derived from an EMBL/GenBank/DDBJ whole genome shotgun (WGS) entry which is preliminary data.</text>
</comment>
<reference evidence="3" key="1">
    <citation type="submission" date="2015-07" db="EMBL/GenBank/DDBJ databases">
        <title>Draft Genome Sequence of Roseovarius tolerans EL-164, a producer of N-Acylated Alanine Methyl Esters (NAMEs).</title>
        <authorList>
            <person name="Voget S."/>
            <person name="Bruns H."/>
            <person name="Wagner-Doebler I."/>
            <person name="Schulz S."/>
            <person name="Daniel R."/>
        </authorList>
    </citation>
    <scope>NUCLEOTIDE SEQUENCE [LARGE SCALE GENOMIC DNA]</scope>
    <source>
        <strain evidence="3">EL-164</strain>
    </source>
</reference>
<evidence type="ECO:0000313" key="2">
    <source>
        <dbReference type="EMBL" id="KNX41042.1"/>
    </source>
</evidence>
<name>A0A0L6CTE4_9RHOB</name>
<evidence type="ECO:0000313" key="3">
    <source>
        <dbReference type="Proteomes" id="UP000037046"/>
    </source>
</evidence>